<dbReference type="Proteomes" id="UP000449846">
    <property type="component" value="Unassembled WGS sequence"/>
</dbReference>
<sequence>MTALLCGSSQTHLGTPMTSGGGHIIRAGLIGAAAIMLLALGPRQDWAAMIGSVAFQAKLVYAAALVLAGLEAVRRLARPSGRAVRASRVLPIIFGLACVVAIVCLMRAAPEDRRGLLLGNTALVCPFLIGLVAAPVLASLLAVLRRLAPTRPIRAGAAAGLLAGAAAAFVYAFHCPESGLPFVALWYTAGILLSSAIGAAMGPQVLRW</sequence>
<evidence type="ECO:0000256" key="1">
    <source>
        <dbReference type="SAM" id="Phobius"/>
    </source>
</evidence>
<evidence type="ECO:0000313" key="2">
    <source>
        <dbReference type="EMBL" id="MTH62570.1"/>
    </source>
</evidence>
<feature type="transmembrane region" description="Helical" evidence="1">
    <location>
        <begin position="155"/>
        <end position="173"/>
    </location>
</feature>
<feature type="transmembrane region" description="Helical" evidence="1">
    <location>
        <begin position="185"/>
        <end position="206"/>
    </location>
</feature>
<dbReference type="EMBL" id="WMIG01000043">
    <property type="protein sequence ID" value="MTH62570.1"/>
    <property type="molecule type" value="Genomic_DNA"/>
</dbReference>
<feature type="transmembrane region" description="Helical" evidence="1">
    <location>
        <begin position="46"/>
        <end position="68"/>
    </location>
</feature>
<keyword evidence="1" id="KW-0812">Transmembrane</keyword>
<keyword evidence="1" id="KW-1133">Transmembrane helix</keyword>
<comment type="caution">
    <text evidence="2">The sequence shown here is derived from an EMBL/GenBank/DDBJ whole genome shotgun (WGS) entry which is preliminary data.</text>
</comment>
<dbReference type="OrthoDB" id="7764375at2"/>
<evidence type="ECO:0000313" key="3">
    <source>
        <dbReference type="Proteomes" id="UP000449846"/>
    </source>
</evidence>
<protein>
    <submittedName>
        <fullName evidence="2">DUF1109 family protein</fullName>
    </submittedName>
</protein>
<name>A0A844HRU7_9RHOB</name>
<proteinExistence type="predicted"/>
<dbReference type="Pfam" id="PF06532">
    <property type="entry name" value="NrsF"/>
    <property type="match status" value="1"/>
</dbReference>
<accession>A0A844HRU7</accession>
<feature type="transmembrane region" description="Helical" evidence="1">
    <location>
        <begin position="89"/>
        <end position="109"/>
    </location>
</feature>
<organism evidence="2 3">
    <name type="scientific">Paracoccus litorisediminis</name>
    <dbReference type="NCBI Taxonomy" id="2006130"/>
    <lineage>
        <taxon>Bacteria</taxon>
        <taxon>Pseudomonadati</taxon>
        <taxon>Pseudomonadota</taxon>
        <taxon>Alphaproteobacteria</taxon>
        <taxon>Rhodobacterales</taxon>
        <taxon>Paracoccaceae</taxon>
        <taxon>Paracoccus</taxon>
    </lineage>
</organism>
<keyword evidence="1" id="KW-0472">Membrane</keyword>
<gene>
    <name evidence="2" type="ORF">GL300_25690</name>
</gene>
<feature type="transmembrane region" description="Helical" evidence="1">
    <location>
        <begin position="121"/>
        <end position="143"/>
    </location>
</feature>
<dbReference type="InterPro" id="IPR009495">
    <property type="entry name" value="NrsF"/>
</dbReference>
<reference evidence="2 3" key="1">
    <citation type="submission" date="2019-11" db="EMBL/GenBank/DDBJ databases">
        <authorList>
            <person name="Dong K."/>
        </authorList>
    </citation>
    <scope>NUCLEOTIDE SEQUENCE [LARGE SCALE GENOMIC DNA]</scope>
    <source>
        <strain evidence="2 3">NBRC 112902</strain>
    </source>
</reference>
<dbReference type="RefSeq" id="WP_155042512.1">
    <property type="nucleotide sequence ID" value="NZ_WMIG01000043.1"/>
</dbReference>
<feature type="transmembrane region" description="Helical" evidence="1">
    <location>
        <begin position="23"/>
        <end position="40"/>
    </location>
</feature>
<keyword evidence="3" id="KW-1185">Reference proteome</keyword>
<dbReference type="AlphaFoldDB" id="A0A844HRU7"/>